<reference evidence="2 3" key="1">
    <citation type="journal article" date="2016" name="Nat. Commun.">
        <title>Thousands of microbial genomes shed light on interconnected biogeochemical processes in an aquifer system.</title>
        <authorList>
            <person name="Anantharaman K."/>
            <person name="Brown C.T."/>
            <person name="Hug L.A."/>
            <person name="Sharon I."/>
            <person name="Castelle C.J."/>
            <person name="Probst A.J."/>
            <person name="Thomas B.C."/>
            <person name="Singh A."/>
            <person name="Wilkins M.J."/>
            <person name="Karaoz U."/>
            <person name="Brodie E.L."/>
            <person name="Williams K.H."/>
            <person name="Hubbard S.S."/>
            <person name="Banfield J.F."/>
        </authorList>
    </citation>
    <scope>NUCLEOTIDE SEQUENCE [LARGE SCALE GENOMIC DNA]</scope>
</reference>
<evidence type="ECO:0000313" key="3">
    <source>
        <dbReference type="Proteomes" id="UP000177751"/>
    </source>
</evidence>
<dbReference type="Proteomes" id="UP000177751">
    <property type="component" value="Unassembled WGS sequence"/>
</dbReference>
<sequence length="109" mass="12456">MDGAILDQLTGKQYDLPVFENDLVRVESAGRVIRVGIKDRGMAFSWWEPTHPFSGNRSLPQQRGWDFQVETPNENETRAIFSKGSVRHVLTLTCTNPNVKPKTIEVKWD</sequence>
<evidence type="ECO:0000313" key="2">
    <source>
        <dbReference type="EMBL" id="OGZ84653.1"/>
    </source>
</evidence>
<dbReference type="InterPro" id="IPR007110">
    <property type="entry name" value="Ig-like_dom"/>
</dbReference>
<proteinExistence type="predicted"/>
<organism evidence="2 3">
    <name type="scientific">Candidatus Staskawiczbacteria bacterium RIFOXYC1_FULL_38_18</name>
    <dbReference type="NCBI Taxonomy" id="1802229"/>
    <lineage>
        <taxon>Bacteria</taxon>
        <taxon>Candidatus Staskawicziibacteriota</taxon>
    </lineage>
</organism>
<dbReference type="STRING" id="1802229.A2401_01230"/>
<dbReference type="AlphaFoldDB" id="A0A1G2JCI4"/>
<feature type="domain" description="Ig-like" evidence="1">
    <location>
        <begin position="72"/>
        <end position="109"/>
    </location>
</feature>
<dbReference type="PROSITE" id="PS50835">
    <property type="entry name" value="IG_LIKE"/>
    <property type="match status" value="1"/>
</dbReference>
<dbReference type="EMBL" id="MHPP01000014">
    <property type="protein sequence ID" value="OGZ84653.1"/>
    <property type="molecule type" value="Genomic_DNA"/>
</dbReference>
<accession>A0A1G2JCI4</accession>
<gene>
    <name evidence="2" type="ORF">A2401_01230</name>
</gene>
<comment type="caution">
    <text evidence="2">The sequence shown here is derived from an EMBL/GenBank/DDBJ whole genome shotgun (WGS) entry which is preliminary data.</text>
</comment>
<protein>
    <recommendedName>
        <fullName evidence="1">Ig-like domain-containing protein</fullName>
    </recommendedName>
</protein>
<evidence type="ECO:0000259" key="1">
    <source>
        <dbReference type="PROSITE" id="PS50835"/>
    </source>
</evidence>
<name>A0A1G2JCI4_9BACT</name>